<comment type="caution">
    <text evidence="1">The sequence shown here is derived from an EMBL/GenBank/DDBJ whole genome shotgun (WGS) entry which is preliminary data.</text>
</comment>
<dbReference type="Proteomes" id="UP000638648">
    <property type="component" value="Unassembled WGS sequence"/>
</dbReference>
<organism evidence="1 2">
    <name type="scientific">Actinopolymorpha pittospori</name>
    <dbReference type="NCBI Taxonomy" id="648752"/>
    <lineage>
        <taxon>Bacteria</taxon>
        <taxon>Bacillati</taxon>
        <taxon>Actinomycetota</taxon>
        <taxon>Actinomycetes</taxon>
        <taxon>Propionibacteriales</taxon>
        <taxon>Actinopolymorphaceae</taxon>
        <taxon>Actinopolymorpha</taxon>
    </lineage>
</organism>
<protein>
    <recommendedName>
        <fullName evidence="3">Homeodomain-like domain-containing protein</fullName>
    </recommendedName>
</protein>
<dbReference type="AlphaFoldDB" id="A0A927RAW3"/>
<gene>
    <name evidence="1" type="ORF">HEB94_006315</name>
</gene>
<reference evidence="1" key="1">
    <citation type="submission" date="2020-10" db="EMBL/GenBank/DDBJ databases">
        <title>Sequencing the genomes of 1000 actinobacteria strains.</title>
        <authorList>
            <person name="Klenk H.-P."/>
        </authorList>
    </citation>
    <scope>NUCLEOTIDE SEQUENCE</scope>
    <source>
        <strain evidence="1">DSM 45354</strain>
    </source>
</reference>
<evidence type="ECO:0000313" key="1">
    <source>
        <dbReference type="EMBL" id="MBE1609467.1"/>
    </source>
</evidence>
<evidence type="ECO:0000313" key="2">
    <source>
        <dbReference type="Proteomes" id="UP000638648"/>
    </source>
</evidence>
<keyword evidence="2" id="KW-1185">Reference proteome</keyword>
<evidence type="ECO:0008006" key="3">
    <source>
        <dbReference type="Google" id="ProtNLM"/>
    </source>
</evidence>
<name>A0A927RAW3_9ACTN</name>
<dbReference type="RefSeq" id="WP_192753036.1">
    <property type="nucleotide sequence ID" value="NZ_BAABJL010000162.1"/>
</dbReference>
<accession>A0A927RAW3</accession>
<dbReference type="EMBL" id="JADBEM010000001">
    <property type="protein sequence ID" value="MBE1609467.1"/>
    <property type="molecule type" value="Genomic_DNA"/>
</dbReference>
<sequence>MPETLVDTLRAKDPVDALVEIASIGRQLDLETEIQVRRARNQGCSWEVIAAALGVSRQAVHKKYAGRPGLLGRRKR</sequence>
<proteinExistence type="predicted"/>